<keyword evidence="2" id="KW-1185">Reference proteome</keyword>
<dbReference type="GeneID" id="114487461"/>
<dbReference type="KEGG" id="pcad:114487461"/>
<evidence type="ECO:0000313" key="2">
    <source>
        <dbReference type="Proteomes" id="UP000248484"/>
    </source>
</evidence>
<dbReference type="Proteomes" id="UP000248484">
    <property type="component" value="Chromosome 13"/>
</dbReference>
<evidence type="ECO:0000256" key="1">
    <source>
        <dbReference type="SAM" id="MobiDB-lite"/>
    </source>
</evidence>
<evidence type="ECO:0000313" key="3">
    <source>
        <dbReference type="RefSeq" id="XP_028353239.1"/>
    </source>
</evidence>
<accession>A0A455BW62</accession>
<gene>
    <name evidence="3" type="primary">LOC114487461</name>
</gene>
<protein>
    <submittedName>
        <fullName evidence="3">Uncharacterized protein</fullName>
    </submittedName>
</protein>
<proteinExistence type="predicted"/>
<feature type="region of interest" description="Disordered" evidence="1">
    <location>
        <begin position="1"/>
        <end position="32"/>
    </location>
</feature>
<dbReference type="AlphaFoldDB" id="A0A455BW62"/>
<dbReference type="InParanoid" id="A0A455BW62"/>
<organism evidence="2 3">
    <name type="scientific">Physeter macrocephalus</name>
    <name type="common">Sperm whale</name>
    <name type="synonym">Physeter catodon</name>
    <dbReference type="NCBI Taxonomy" id="9755"/>
    <lineage>
        <taxon>Eukaryota</taxon>
        <taxon>Metazoa</taxon>
        <taxon>Chordata</taxon>
        <taxon>Craniata</taxon>
        <taxon>Vertebrata</taxon>
        <taxon>Euteleostomi</taxon>
        <taxon>Mammalia</taxon>
        <taxon>Eutheria</taxon>
        <taxon>Laurasiatheria</taxon>
        <taxon>Artiodactyla</taxon>
        <taxon>Whippomorpha</taxon>
        <taxon>Cetacea</taxon>
        <taxon>Odontoceti</taxon>
        <taxon>Physeteridae</taxon>
        <taxon>Physeter</taxon>
    </lineage>
</organism>
<dbReference type="RefSeq" id="XP_028353239.1">
    <property type="nucleotide sequence ID" value="XM_028497438.2"/>
</dbReference>
<sequence>MQAPGDGKSSPPPDQRRRGTHRAQAVPMPARQLVPHGGPGGGLGDHLGISGKNILQALMQRWMSTRVQEPRARTPASTPHSRVPQEIQLSHFKDCKALFTRNSAAIATVNLRALHHPQRTPAPTRKHSPFPSAPETTDLSVRRDVLILDVSRKWKAFHFCHRAVAEADSEIPRGGPTSSTQSLQYQGCFSNKDLMIEGMAFLCGPRRCTWNMKY</sequence>
<reference evidence="3" key="1">
    <citation type="submission" date="2025-08" db="UniProtKB">
        <authorList>
            <consortium name="RefSeq"/>
        </authorList>
    </citation>
    <scope>IDENTIFICATION</scope>
    <source>
        <tissue evidence="3">Muscle</tissue>
    </source>
</reference>
<name>A0A455BW62_PHYMC</name>